<dbReference type="SMART" id="SM00871">
    <property type="entry name" value="AraC_E_bind"/>
    <property type="match status" value="1"/>
</dbReference>
<feature type="domain" description="AraC effector-binding" evidence="1">
    <location>
        <begin position="1"/>
        <end position="156"/>
    </location>
</feature>
<evidence type="ECO:0000313" key="2">
    <source>
        <dbReference type="EMBL" id="QCK16598.1"/>
    </source>
</evidence>
<proteinExistence type="predicted"/>
<dbReference type="RefSeq" id="WP_137092189.1">
    <property type="nucleotide sequence ID" value="NZ_CP028923.1"/>
</dbReference>
<gene>
    <name evidence="2" type="ORF">DCC35_18620</name>
</gene>
<evidence type="ECO:0000313" key="3">
    <source>
        <dbReference type="Proteomes" id="UP000298616"/>
    </source>
</evidence>
<dbReference type="Proteomes" id="UP000298616">
    <property type="component" value="Chromosome"/>
</dbReference>
<dbReference type="Gene3D" id="3.20.80.10">
    <property type="entry name" value="Regulatory factor, effector binding domain"/>
    <property type="match status" value="1"/>
</dbReference>
<accession>A0A4D7KB42</accession>
<dbReference type="OrthoDB" id="8560232at2"/>
<dbReference type="PANTHER" id="PTHR36444">
    <property type="entry name" value="TRANSCRIPTIONAL REGULATOR PROTEIN YOBU-RELATED"/>
    <property type="match status" value="1"/>
</dbReference>
<dbReference type="InterPro" id="IPR029442">
    <property type="entry name" value="GyrI-like"/>
</dbReference>
<reference evidence="2 3" key="1">
    <citation type="submission" date="2018-04" db="EMBL/GenBank/DDBJ databases">
        <title>Complete genome uncultured novel isolate.</title>
        <authorList>
            <person name="Merlino G."/>
        </authorList>
    </citation>
    <scope>NUCLEOTIDE SEQUENCE [LARGE SCALE GENOMIC DNA]</scope>
    <source>
        <strain evidence="3">R1DC9</strain>
    </source>
</reference>
<dbReference type="SUPFAM" id="SSF55136">
    <property type="entry name" value="Probable bacterial effector-binding domain"/>
    <property type="match status" value="1"/>
</dbReference>
<sequence>MKPEIKSLSAKTLLGLKTKMSIANNSTGELWARFIPLSKEIKNKVSSDKISLQIYPKDFFKNFSPVTDFEKWAGVFVEGKNVWNKELDVLEIPEGKYAVFNYKGLAGDSKIFQYIYGEWLPQSGFNLDQRPHFEVLGENYSNTSPDSEEEIWIPIK</sequence>
<protein>
    <submittedName>
        <fullName evidence="2">GyrI-like domain-containing protein</fullName>
    </submittedName>
</protein>
<keyword evidence="3" id="KW-1185">Reference proteome</keyword>
<dbReference type="PANTHER" id="PTHR36444:SF3">
    <property type="entry name" value="TRANSCRIPTIONAL ACTIVATOR, PUTATIVE-RELATED"/>
    <property type="match status" value="1"/>
</dbReference>
<dbReference type="InterPro" id="IPR053182">
    <property type="entry name" value="YobU-like_regulator"/>
</dbReference>
<dbReference type="InterPro" id="IPR011256">
    <property type="entry name" value="Reg_factor_effector_dom_sf"/>
</dbReference>
<dbReference type="Pfam" id="PF06445">
    <property type="entry name" value="GyrI-like"/>
    <property type="match status" value="1"/>
</dbReference>
<organism evidence="2 3">
    <name type="scientific">Mangrovivirga cuniculi</name>
    <dbReference type="NCBI Taxonomy" id="2715131"/>
    <lineage>
        <taxon>Bacteria</taxon>
        <taxon>Pseudomonadati</taxon>
        <taxon>Bacteroidota</taxon>
        <taxon>Cytophagia</taxon>
        <taxon>Cytophagales</taxon>
        <taxon>Mangrovivirgaceae</taxon>
        <taxon>Mangrovivirga</taxon>
    </lineage>
</organism>
<dbReference type="EMBL" id="CP028923">
    <property type="protein sequence ID" value="QCK16598.1"/>
    <property type="molecule type" value="Genomic_DNA"/>
</dbReference>
<dbReference type="InterPro" id="IPR010499">
    <property type="entry name" value="AraC_E-bd"/>
</dbReference>
<dbReference type="KEGG" id="fpf:DCC35_18620"/>
<evidence type="ECO:0000259" key="1">
    <source>
        <dbReference type="SMART" id="SM00871"/>
    </source>
</evidence>
<name>A0A4D7KB42_9BACT</name>
<dbReference type="AlphaFoldDB" id="A0A4D7KB42"/>